<comment type="caution">
    <text evidence="1">The sequence shown here is derived from an EMBL/GenBank/DDBJ whole genome shotgun (WGS) entry which is preliminary data.</text>
</comment>
<organism evidence="1 2">
    <name type="scientific">Araneus ventricosus</name>
    <name type="common">Orbweaver spider</name>
    <name type="synonym">Epeira ventricosa</name>
    <dbReference type="NCBI Taxonomy" id="182803"/>
    <lineage>
        <taxon>Eukaryota</taxon>
        <taxon>Metazoa</taxon>
        <taxon>Ecdysozoa</taxon>
        <taxon>Arthropoda</taxon>
        <taxon>Chelicerata</taxon>
        <taxon>Arachnida</taxon>
        <taxon>Araneae</taxon>
        <taxon>Araneomorphae</taxon>
        <taxon>Entelegynae</taxon>
        <taxon>Araneoidea</taxon>
        <taxon>Araneidae</taxon>
        <taxon>Araneus</taxon>
    </lineage>
</organism>
<sequence>MVIVLQEGPNEVCTNSKQLAVLLTKPALVEGGKFLLKMGVSITKDVINFAWWRSLVIVILPGRDLVESYLAKILPGCGELWDLKFLLPFSYHLTREFSSLRRAVAAELTSRREKDERMHRHRYSERLLENS</sequence>
<evidence type="ECO:0000313" key="2">
    <source>
        <dbReference type="Proteomes" id="UP000499080"/>
    </source>
</evidence>
<dbReference type="Proteomes" id="UP000499080">
    <property type="component" value="Unassembled WGS sequence"/>
</dbReference>
<dbReference type="AlphaFoldDB" id="A0A4Y2M217"/>
<dbReference type="EMBL" id="BGPR01006661">
    <property type="protein sequence ID" value="GBN20812.1"/>
    <property type="molecule type" value="Genomic_DNA"/>
</dbReference>
<proteinExistence type="predicted"/>
<gene>
    <name evidence="1" type="ORF">AVEN_168687_1</name>
</gene>
<evidence type="ECO:0000313" key="1">
    <source>
        <dbReference type="EMBL" id="GBN20812.1"/>
    </source>
</evidence>
<accession>A0A4Y2M217</accession>
<reference evidence="1 2" key="1">
    <citation type="journal article" date="2019" name="Sci. Rep.">
        <title>Orb-weaving spider Araneus ventricosus genome elucidates the spidroin gene catalogue.</title>
        <authorList>
            <person name="Kono N."/>
            <person name="Nakamura H."/>
            <person name="Ohtoshi R."/>
            <person name="Moran D.A.P."/>
            <person name="Shinohara A."/>
            <person name="Yoshida Y."/>
            <person name="Fujiwara M."/>
            <person name="Mori M."/>
            <person name="Tomita M."/>
            <person name="Arakawa K."/>
        </authorList>
    </citation>
    <scope>NUCLEOTIDE SEQUENCE [LARGE SCALE GENOMIC DNA]</scope>
</reference>
<name>A0A4Y2M217_ARAVE</name>
<keyword evidence="2" id="KW-1185">Reference proteome</keyword>
<protein>
    <submittedName>
        <fullName evidence="1">Uncharacterized protein</fullName>
    </submittedName>
</protein>